<dbReference type="EMBL" id="JYDJ01000009">
    <property type="protein sequence ID" value="KRX50114.1"/>
    <property type="molecule type" value="Genomic_DNA"/>
</dbReference>
<comment type="caution">
    <text evidence="1">The sequence shown here is derived from an EMBL/GenBank/DDBJ whole genome shotgun (WGS) entry which is preliminary data.</text>
</comment>
<sequence>MAFSYRTVSLEADSGGRPVLWKLSSNRSWKQGLVELGTQGRNSWLVNNWNKRKASSTQSTVMTHLSAYCSLFVSIII</sequence>
<dbReference type="Proteomes" id="UP000055048">
    <property type="component" value="Unassembled WGS sequence"/>
</dbReference>
<reference evidence="1 2" key="1">
    <citation type="submission" date="2015-01" db="EMBL/GenBank/DDBJ databases">
        <title>Evolution of Trichinella species and genotypes.</title>
        <authorList>
            <person name="Korhonen P.K."/>
            <person name="Edoardo P."/>
            <person name="Giuseppe L.R."/>
            <person name="Gasser R.B."/>
        </authorList>
    </citation>
    <scope>NUCLEOTIDE SEQUENCE [LARGE SCALE GENOMIC DNA]</scope>
    <source>
        <strain evidence="1">ISS417</strain>
    </source>
</reference>
<name>A0A0V0UG06_9BILA</name>
<gene>
    <name evidence="1" type="ORF">T05_6098</name>
</gene>
<evidence type="ECO:0000313" key="2">
    <source>
        <dbReference type="Proteomes" id="UP000055048"/>
    </source>
</evidence>
<keyword evidence="2" id="KW-1185">Reference proteome</keyword>
<organism evidence="1 2">
    <name type="scientific">Trichinella murrelli</name>
    <dbReference type="NCBI Taxonomy" id="144512"/>
    <lineage>
        <taxon>Eukaryota</taxon>
        <taxon>Metazoa</taxon>
        <taxon>Ecdysozoa</taxon>
        <taxon>Nematoda</taxon>
        <taxon>Enoplea</taxon>
        <taxon>Dorylaimia</taxon>
        <taxon>Trichinellida</taxon>
        <taxon>Trichinellidae</taxon>
        <taxon>Trichinella</taxon>
    </lineage>
</organism>
<protein>
    <submittedName>
        <fullName evidence="1">Uncharacterized protein</fullName>
    </submittedName>
</protein>
<accession>A0A0V0UG06</accession>
<evidence type="ECO:0000313" key="1">
    <source>
        <dbReference type="EMBL" id="KRX50114.1"/>
    </source>
</evidence>
<proteinExistence type="predicted"/>
<dbReference type="AlphaFoldDB" id="A0A0V0UG06"/>